<organism evidence="2 3">
    <name type="scientific">Pristionchus entomophagus</name>
    <dbReference type="NCBI Taxonomy" id="358040"/>
    <lineage>
        <taxon>Eukaryota</taxon>
        <taxon>Metazoa</taxon>
        <taxon>Ecdysozoa</taxon>
        <taxon>Nematoda</taxon>
        <taxon>Chromadorea</taxon>
        <taxon>Rhabditida</taxon>
        <taxon>Rhabditina</taxon>
        <taxon>Diplogasteromorpha</taxon>
        <taxon>Diplogasteroidea</taxon>
        <taxon>Neodiplogasteridae</taxon>
        <taxon>Pristionchus</taxon>
    </lineage>
</organism>
<gene>
    <name evidence="2" type="ORF">PENTCL1PPCAC_10752</name>
</gene>
<sequence>KVKKSNSKLYDNWIYRKFTKVPQVSDRKWSEHCRVTVAIEETYQEEKRKANAEADREPQEVEVQRDETQELE</sequence>
<reference evidence="2" key="1">
    <citation type="submission" date="2023-10" db="EMBL/GenBank/DDBJ databases">
        <title>Genome assembly of Pristionchus species.</title>
        <authorList>
            <person name="Yoshida K."/>
            <person name="Sommer R.J."/>
        </authorList>
    </citation>
    <scope>NUCLEOTIDE SEQUENCE</scope>
    <source>
        <strain evidence="2">RS0144</strain>
    </source>
</reference>
<dbReference type="EMBL" id="BTSX01000003">
    <property type="protein sequence ID" value="GMS88577.1"/>
    <property type="molecule type" value="Genomic_DNA"/>
</dbReference>
<dbReference type="Proteomes" id="UP001432027">
    <property type="component" value="Unassembled WGS sequence"/>
</dbReference>
<keyword evidence="3" id="KW-1185">Reference proteome</keyword>
<comment type="caution">
    <text evidence="2">The sequence shown here is derived from an EMBL/GenBank/DDBJ whole genome shotgun (WGS) entry which is preliminary data.</text>
</comment>
<name>A0AAV5T1Z9_9BILA</name>
<proteinExistence type="predicted"/>
<feature type="region of interest" description="Disordered" evidence="1">
    <location>
        <begin position="44"/>
        <end position="72"/>
    </location>
</feature>
<feature type="non-terminal residue" evidence="2">
    <location>
        <position position="1"/>
    </location>
</feature>
<evidence type="ECO:0000256" key="1">
    <source>
        <dbReference type="SAM" id="MobiDB-lite"/>
    </source>
</evidence>
<feature type="non-terminal residue" evidence="2">
    <location>
        <position position="72"/>
    </location>
</feature>
<accession>A0AAV5T1Z9</accession>
<dbReference type="AlphaFoldDB" id="A0AAV5T1Z9"/>
<evidence type="ECO:0000313" key="3">
    <source>
        <dbReference type="Proteomes" id="UP001432027"/>
    </source>
</evidence>
<protein>
    <submittedName>
        <fullName evidence="2">Uncharacterized protein</fullName>
    </submittedName>
</protein>
<evidence type="ECO:0000313" key="2">
    <source>
        <dbReference type="EMBL" id="GMS88577.1"/>
    </source>
</evidence>